<dbReference type="RefSeq" id="WP_161695921.1">
    <property type="nucleotide sequence ID" value="NZ_JAAAHS010000049.1"/>
</dbReference>
<feature type="domain" description="FlgD/Vpr Ig-like" evidence="4">
    <location>
        <begin position="713"/>
        <end position="776"/>
    </location>
</feature>
<evidence type="ECO:0000256" key="1">
    <source>
        <dbReference type="ARBA" id="ARBA00022729"/>
    </source>
</evidence>
<keyword evidence="1 3" id="KW-0732">Signal</keyword>
<dbReference type="PROSITE" id="PS51318">
    <property type="entry name" value="TAT"/>
    <property type="match status" value="1"/>
</dbReference>
<evidence type="ECO:0000313" key="6">
    <source>
        <dbReference type="Proteomes" id="UP000598297"/>
    </source>
</evidence>
<dbReference type="Gene3D" id="2.130.10.130">
    <property type="entry name" value="Integrin alpha, N-terminal"/>
    <property type="match status" value="1"/>
</dbReference>
<dbReference type="InterPro" id="IPR028994">
    <property type="entry name" value="Integrin_alpha_N"/>
</dbReference>
<dbReference type="EMBL" id="JAAAHS010000049">
    <property type="protein sequence ID" value="NBE51684.1"/>
    <property type="molecule type" value="Genomic_DNA"/>
</dbReference>
<feature type="region of interest" description="Disordered" evidence="2">
    <location>
        <begin position="1016"/>
        <end position="1057"/>
    </location>
</feature>
<dbReference type="SUPFAM" id="SSF69322">
    <property type="entry name" value="Tricorn protease domain 2"/>
    <property type="match status" value="1"/>
</dbReference>
<evidence type="ECO:0000256" key="3">
    <source>
        <dbReference type="SAM" id="SignalP"/>
    </source>
</evidence>
<feature type="compositionally biased region" description="Low complexity" evidence="2">
    <location>
        <begin position="1019"/>
        <end position="1031"/>
    </location>
</feature>
<dbReference type="InterPro" id="IPR025965">
    <property type="entry name" value="FlgD/Vpr_Ig-like"/>
</dbReference>
<comment type="caution">
    <text evidence="5">The sequence shown here is derived from an EMBL/GenBank/DDBJ whole genome shotgun (WGS) entry which is preliminary data.</text>
</comment>
<dbReference type="PANTHER" id="PTHR44103">
    <property type="entry name" value="PROPROTEIN CONVERTASE P"/>
    <property type="match status" value="1"/>
</dbReference>
<name>A0A964XJV5_9ACTN</name>
<protein>
    <recommendedName>
        <fullName evidence="4">FlgD/Vpr Ig-like domain-containing protein</fullName>
    </recommendedName>
</protein>
<proteinExistence type="predicted"/>
<gene>
    <name evidence="5" type="ORF">GUY60_09630</name>
</gene>
<evidence type="ECO:0000256" key="2">
    <source>
        <dbReference type="SAM" id="MobiDB-lite"/>
    </source>
</evidence>
<dbReference type="Proteomes" id="UP000598297">
    <property type="component" value="Unassembled WGS sequence"/>
</dbReference>
<reference evidence="5" key="1">
    <citation type="submission" date="2020-01" db="EMBL/GenBank/DDBJ databases">
        <title>Whole-genome analyses of novel actinobacteria.</title>
        <authorList>
            <person name="Sahin N."/>
        </authorList>
    </citation>
    <scope>NUCLEOTIDE SEQUENCE</scope>
    <source>
        <strain evidence="5">YC537</strain>
    </source>
</reference>
<dbReference type="InterPro" id="IPR013517">
    <property type="entry name" value="FG-GAP"/>
</dbReference>
<accession>A0A964XJV5</accession>
<dbReference type="SUPFAM" id="SSF50969">
    <property type="entry name" value="YVTN repeat-like/Quinoprotein amine dehydrogenase"/>
    <property type="match status" value="1"/>
</dbReference>
<sequence length="1057" mass="109321">MTGRHSPGRRRKLIRTGIATAAALAVAGGAAPFLLQGAQAEPGALTIPVPDRFAPLKNTVHAAGTSGFLTREEQEGDAYGTGFGPMGGYRWIPQSGDAQAVGSDPVDSGVRVDGSASDVVALYTKASRTVELKDLKAGTSTTFTLPDGHSYLGATGGAVLTATSKDTGGIEALHVLRKPDGGELTDTTVTGAVPASAWAVGADGHTVALRTPVSGGQQITLVDLDTGRATSAFPVAWASAQLQVVLSDTYVGWYDSESGDDKVHLLRRDKLDGAETTVDVAGSREHPATVAVLGDHVLAATGYSPQQPGDEYQLRRGGELRALPIGGGEAKTLLPHAALSMTAAPDGGVLVTGGADAGHWAVRKATVGADGTIGLSTVHELPARAGQLRQLALAGGVLATAEWDTDYYPSVFKRTLDLGDTPSAGDRSVLAQPEATETDTHDVRRYAGAVPVGTGDGRFAYKVNYAWSTEKSHLEVRSSEQDSLSLPLPRTDASGQTTTYGSEVLSASGRYVVFGEGTDADDHQYVADMAASGGPKIVSERVGGGSAVWGTELWTVGDADGTIKAVDLKSAATEETVDIGCTPTRLQAVGRWVAWDCASGSGLYDRTTKQKTGLPVASELGDGYLLSLDKDAGKVRLADLQSGTVGDTRDLADLPGAGGKISADRFGGGVAWLDTATGVVRAESTGLPTSPLAKIESHPDTSVDLKSTTDARWDGSWQLSKPAASGAQVVIKDRAGRAVRTLAATAHGAALTADWDGKVSDSAYATDGTYTWTLTAPPKDGQGAALQLTGSITVTGGARGYHDLNGGSGDVMTLSSSGYLTTHYGDGKGAFGSKASGSGWPAGSYAVPFGDLTEDRCNDLLVRTPDGTLRRYPGKCAGGGYTPDSPSTSIGTGWQQYNLLTAPGDLTGDGRTDLVARQASTGDMYLYADDGAGGFKSRVKIRSAWTTYSHIAGVGDLNGDGFGELLARRSDGTLFRYDGTGAGQFKERVTVFTAWGKTYNAMVGVGDVTGDGRGDLVVRDTSGTSTATTARGTDRSPRARRSPRDGRATRACSREDH</sequence>
<evidence type="ECO:0000313" key="5">
    <source>
        <dbReference type="EMBL" id="NBE51684.1"/>
    </source>
</evidence>
<evidence type="ECO:0000259" key="4">
    <source>
        <dbReference type="Pfam" id="PF13860"/>
    </source>
</evidence>
<dbReference type="Pfam" id="PF13517">
    <property type="entry name" value="FG-GAP_3"/>
    <property type="match status" value="1"/>
</dbReference>
<dbReference type="AlphaFoldDB" id="A0A964XJV5"/>
<feature type="chain" id="PRO_5038600748" description="FlgD/Vpr Ig-like domain-containing protein" evidence="3">
    <location>
        <begin position="28"/>
        <end position="1057"/>
    </location>
</feature>
<feature type="region of interest" description="Disordered" evidence="2">
    <location>
        <begin position="478"/>
        <end position="498"/>
    </location>
</feature>
<feature type="compositionally biased region" description="Basic and acidic residues" evidence="2">
    <location>
        <begin position="1032"/>
        <end position="1057"/>
    </location>
</feature>
<dbReference type="Gene3D" id="2.60.40.4070">
    <property type="match status" value="1"/>
</dbReference>
<dbReference type="InterPro" id="IPR011044">
    <property type="entry name" value="Quino_amine_DH_bsu"/>
</dbReference>
<feature type="signal peptide" evidence="3">
    <location>
        <begin position="1"/>
        <end position="27"/>
    </location>
</feature>
<dbReference type="Pfam" id="PF13860">
    <property type="entry name" value="FlgD_ig"/>
    <property type="match status" value="1"/>
</dbReference>
<organism evidence="5 6">
    <name type="scientific">Streptomyces boluensis</name>
    <dbReference type="NCBI Taxonomy" id="1775135"/>
    <lineage>
        <taxon>Bacteria</taxon>
        <taxon>Bacillati</taxon>
        <taxon>Actinomycetota</taxon>
        <taxon>Actinomycetes</taxon>
        <taxon>Kitasatosporales</taxon>
        <taxon>Streptomycetaceae</taxon>
        <taxon>Streptomyces</taxon>
    </lineage>
</organism>
<dbReference type="InterPro" id="IPR006311">
    <property type="entry name" value="TAT_signal"/>
</dbReference>
<keyword evidence="6" id="KW-1185">Reference proteome</keyword>
<dbReference type="SUPFAM" id="SSF69318">
    <property type="entry name" value="Integrin alpha N-terminal domain"/>
    <property type="match status" value="1"/>
</dbReference>
<dbReference type="OrthoDB" id="3275941at2"/>
<dbReference type="PANTHER" id="PTHR44103:SF1">
    <property type="entry name" value="PROPROTEIN CONVERTASE P"/>
    <property type="match status" value="1"/>
</dbReference>